<accession>A0AC34FPI7</accession>
<organism evidence="1 2">
    <name type="scientific">Panagrolaimus sp. ES5</name>
    <dbReference type="NCBI Taxonomy" id="591445"/>
    <lineage>
        <taxon>Eukaryota</taxon>
        <taxon>Metazoa</taxon>
        <taxon>Ecdysozoa</taxon>
        <taxon>Nematoda</taxon>
        <taxon>Chromadorea</taxon>
        <taxon>Rhabditida</taxon>
        <taxon>Tylenchina</taxon>
        <taxon>Panagrolaimomorpha</taxon>
        <taxon>Panagrolaimoidea</taxon>
        <taxon>Panagrolaimidae</taxon>
        <taxon>Panagrolaimus</taxon>
    </lineage>
</organism>
<protein>
    <submittedName>
        <fullName evidence="2">Peptidase S8/S53 domain-containing protein</fullName>
    </submittedName>
</protein>
<proteinExistence type="predicted"/>
<dbReference type="Proteomes" id="UP000887579">
    <property type="component" value="Unplaced"/>
</dbReference>
<reference evidence="2" key="1">
    <citation type="submission" date="2022-11" db="UniProtKB">
        <authorList>
            <consortium name="WormBaseParasite"/>
        </authorList>
    </citation>
    <scope>IDENTIFICATION</scope>
</reference>
<sequence length="239" mass="26634">MAIIDGGIDVSLDGFNKTSKGLPKIIDCFDFTGAGNVDTSLIKIMDSENTLIGLSGRTVKIPSNWKNPSGKFHLGIKSLHKPELPDSTTKILEEIEKFPEIDCIVWFDGEKWVAACIDISFNENLENFKILQNYRNGHEYGTLFGNVTYCVTINNEGNSLEIFMSYSRHGSCVAQIAAAHFPDESKKDGLAPGAQIISMNVLHPMIRNRLDENAIKKAFKKSIEMRVDIINYSCAWPTQ</sequence>
<evidence type="ECO:0000313" key="2">
    <source>
        <dbReference type="WBParaSite" id="ES5_v2.g19028.t1"/>
    </source>
</evidence>
<dbReference type="WBParaSite" id="ES5_v2.g19028.t1">
    <property type="protein sequence ID" value="ES5_v2.g19028.t1"/>
    <property type="gene ID" value="ES5_v2.g19028"/>
</dbReference>
<name>A0AC34FPI7_9BILA</name>
<evidence type="ECO:0000313" key="1">
    <source>
        <dbReference type="Proteomes" id="UP000887579"/>
    </source>
</evidence>